<keyword evidence="3" id="KW-1185">Reference proteome</keyword>
<comment type="caution">
    <text evidence="2">The sequence shown here is derived from an EMBL/GenBank/DDBJ whole genome shotgun (WGS) entry which is preliminary data.</text>
</comment>
<dbReference type="Proteomes" id="UP000604046">
    <property type="component" value="Unassembled WGS sequence"/>
</dbReference>
<gene>
    <name evidence="2" type="primary">psmd11a</name>
    <name evidence="2" type="ORF">SNAT2548_LOCUS33186</name>
</gene>
<dbReference type="EMBL" id="CAJNDS010002745">
    <property type="protein sequence ID" value="CAE7581728.1"/>
    <property type="molecule type" value="Genomic_DNA"/>
</dbReference>
<dbReference type="OrthoDB" id="1418352at2759"/>
<dbReference type="AlphaFoldDB" id="A0A812UPI5"/>
<sequence length="114" mass="12511">MKIDFVLTCRFRSSAPWTAGATARGHGGSDPGRKRARMAEEDQADEFSVLNPNSAKLSEMILDQKLNGTLDQGVGVLIVYDEEQVSSTYENSLKTIKNTAEVLDTLYAQAKQLT</sequence>
<proteinExistence type="predicted"/>
<name>A0A812UPI5_9DINO</name>
<evidence type="ECO:0000313" key="2">
    <source>
        <dbReference type="EMBL" id="CAE7581728.1"/>
    </source>
</evidence>
<dbReference type="PANTHER" id="PTHR10678">
    <property type="entry name" value="26S PROTEASOME NON-ATPASE REGULATORY SUBUNIT 11/COP9 SIGNALOSOME COMPLEX SUBUNIT 2"/>
    <property type="match status" value="1"/>
</dbReference>
<accession>A0A812UPI5</accession>
<dbReference type="InterPro" id="IPR050871">
    <property type="entry name" value="26S_Proteasome/COP9_Components"/>
</dbReference>
<organism evidence="2 3">
    <name type="scientific">Symbiodinium natans</name>
    <dbReference type="NCBI Taxonomy" id="878477"/>
    <lineage>
        <taxon>Eukaryota</taxon>
        <taxon>Sar</taxon>
        <taxon>Alveolata</taxon>
        <taxon>Dinophyceae</taxon>
        <taxon>Suessiales</taxon>
        <taxon>Symbiodiniaceae</taxon>
        <taxon>Symbiodinium</taxon>
    </lineage>
</organism>
<evidence type="ECO:0000313" key="3">
    <source>
        <dbReference type="Proteomes" id="UP000604046"/>
    </source>
</evidence>
<feature type="compositionally biased region" description="Basic and acidic residues" evidence="1">
    <location>
        <begin position="31"/>
        <end position="40"/>
    </location>
</feature>
<dbReference type="Gene3D" id="1.25.40.570">
    <property type="match status" value="1"/>
</dbReference>
<evidence type="ECO:0000256" key="1">
    <source>
        <dbReference type="SAM" id="MobiDB-lite"/>
    </source>
</evidence>
<feature type="region of interest" description="Disordered" evidence="1">
    <location>
        <begin position="18"/>
        <end position="45"/>
    </location>
</feature>
<protein>
    <submittedName>
        <fullName evidence="2">Psmd11a protein</fullName>
    </submittedName>
</protein>
<reference evidence="2" key="1">
    <citation type="submission" date="2021-02" db="EMBL/GenBank/DDBJ databases">
        <authorList>
            <person name="Dougan E. K."/>
            <person name="Rhodes N."/>
            <person name="Thang M."/>
            <person name="Chan C."/>
        </authorList>
    </citation>
    <scope>NUCLEOTIDE SEQUENCE</scope>
</reference>